<dbReference type="InterPro" id="IPR047525">
    <property type="entry name" value="TfoX-like"/>
</dbReference>
<dbReference type="EMBL" id="AJAQ01000036">
    <property type="protein sequence ID" value="EOH90223.1"/>
    <property type="molecule type" value="Genomic_DNA"/>
</dbReference>
<proteinExistence type="predicted"/>
<accession>R2Q4G7</accession>
<dbReference type="AlphaFoldDB" id="R2Q4G7"/>
<feature type="domain" description="Putative zinc ribbon" evidence="2">
    <location>
        <begin position="6"/>
        <end position="79"/>
    </location>
</feature>
<dbReference type="Proteomes" id="UP000013782">
    <property type="component" value="Unassembled WGS sequence"/>
</dbReference>
<keyword evidence="4" id="KW-1185">Reference proteome</keyword>
<dbReference type="Pfam" id="PF04994">
    <property type="entry name" value="TfoX_C"/>
    <property type="match status" value="1"/>
</dbReference>
<evidence type="ECO:0000259" key="2">
    <source>
        <dbReference type="Pfam" id="PF12674"/>
    </source>
</evidence>
<reference evidence="3 4" key="1">
    <citation type="submission" date="2013-02" db="EMBL/GenBank/DDBJ databases">
        <title>The Genome Sequence of Enterococcus pallens BAA-351.</title>
        <authorList>
            <consortium name="The Broad Institute Genome Sequencing Platform"/>
            <consortium name="The Broad Institute Genome Sequencing Center for Infectious Disease"/>
            <person name="Earl A.M."/>
            <person name="Gilmore M.S."/>
            <person name="Lebreton F."/>
            <person name="Walker B."/>
            <person name="Young S.K."/>
            <person name="Zeng Q."/>
            <person name="Gargeya S."/>
            <person name="Fitzgerald M."/>
            <person name="Haas B."/>
            <person name="Abouelleil A."/>
            <person name="Alvarado L."/>
            <person name="Arachchi H.M."/>
            <person name="Berlin A.M."/>
            <person name="Chapman S.B."/>
            <person name="Dewar J."/>
            <person name="Goldberg J."/>
            <person name="Griggs A."/>
            <person name="Gujja S."/>
            <person name="Hansen M."/>
            <person name="Howarth C."/>
            <person name="Imamovic A."/>
            <person name="Larimer J."/>
            <person name="McCowan C."/>
            <person name="Murphy C."/>
            <person name="Neiman D."/>
            <person name="Pearson M."/>
            <person name="Priest M."/>
            <person name="Roberts A."/>
            <person name="Saif S."/>
            <person name="Shea T."/>
            <person name="Sisk P."/>
            <person name="Sykes S."/>
            <person name="Wortman J."/>
            <person name="Nusbaum C."/>
            <person name="Birren B."/>
        </authorList>
    </citation>
    <scope>NUCLEOTIDE SEQUENCE [LARGE SCALE GENOMIC DNA]</scope>
    <source>
        <strain evidence="3 4">ATCC BAA-351</strain>
    </source>
</reference>
<organism evidence="3 4">
    <name type="scientific">Enterococcus pallens ATCC BAA-351</name>
    <dbReference type="NCBI Taxonomy" id="1158607"/>
    <lineage>
        <taxon>Bacteria</taxon>
        <taxon>Bacillati</taxon>
        <taxon>Bacillota</taxon>
        <taxon>Bacilli</taxon>
        <taxon>Lactobacillales</taxon>
        <taxon>Enterococcaceae</taxon>
        <taxon>Enterococcus</taxon>
    </lineage>
</organism>
<dbReference type="InterPro" id="IPR007077">
    <property type="entry name" value="TfoX_C"/>
</dbReference>
<dbReference type="Pfam" id="PF12674">
    <property type="entry name" value="Zn_ribbon_2"/>
    <property type="match status" value="1"/>
</dbReference>
<sequence length="169" mass="19005">MKMKQCIACGMPMERPEDHAQGDINKSYCLYCAAPDGRMQTYEEKRKDLIEFVIRTQGIDEGAAVGVVETMMKDLPAWREGATMTDLQHLPNVGKVLAEHLNAIGIKSYEDLINMGTESVFLKIRIQRDAGACLNMLYGIEGAIQGIPKKQLAAERKKQLVDFYQNLEH</sequence>
<evidence type="ECO:0000313" key="4">
    <source>
        <dbReference type="Proteomes" id="UP000013782"/>
    </source>
</evidence>
<comment type="caution">
    <text evidence="3">The sequence shown here is derived from an EMBL/GenBank/DDBJ whole genome shotgun (WGS) entry which is preliminary data.</text>
</comment>
<name>R2Q4G7_9ENTE</name>
<dbReference type="PATRIC" id="fig|1158607.3.peg.4032"/>
<feature type="domain" description="TfoX C-terminal" evidence="1">
    <location>
        <begin position="85"/>
        <end position="162"/>
    </location>
</feature>
<dbReference type="Gene3D" id="1.10.150.20">
    <property type="entry name" value="5' to 3' exonuclease, C-terminal subdomain"/>
    <property type="match status" value="1"/>
</dbReference>
<dbReference type="InterPro" id="IPR025868">
    <property type="entry name" value="Zn_ribbon_dom_put"/>
</dbReference>
<dbReference type="HOGENOM" id="CLU_1576064_0_0_9"/>
<evidence type="ECO:0000259" key="1">
    <source>
        <dbReference type="Pfam" id="PF04994"/>
    </source>
</evidence>
<gene>
    <name evidence="3" type="ORF">UAU_04052</name>
</gene>
<evidence type="ECO:0008006" key="5">
    <source>
        <dbReference type="Google" id="ProtNLM"/>
    </source>
</evidence>
<dbReference type="PANTHER" id="PTHR36121">
    <property type="entry name" value="PROTEIN SXY"/>
    <property type="match status" value="1"/>
</dbReference>
<dbReference type="STRING" id="160454.RV10_GL000930"/>
<dbReference type="eggNOG" id="COG3743">
    <property type="taxonomic scope" value="Bacteria"/>
</dbReference>
<evidence type="ECO:0000313" key="3">
    <source>
        <dbReference type="EMBL" id="EOH90223.1"/>
    </source>
</evidence>
<protein>
    <recommendedName>
        <fullName evidence="5">Zinc ribbon domain-containing protein</fullName>
    </recommendedName>
</protein>
<dbReference type="PANTHER" id="PTHR36121:SF1">
    <property type="entry name" value="PROTEIN SXY"/>
    <property type="match status" value="1"/>
</dbReference>